<keyword evidence="2" id="KW-1185">Reference proteome</keyword>
<protein>
    <recommendedName>
        <fullName evidence="3">DUF5133 domain-containing protein</fullName>
    </recommendedName>
</protein>
<evidence type="ECO:0000313" key="1">
    <source>
        <dbReference type="EMBL" id="GGQ49600.1"/>
    </source>
</evidence>
<dbReference type="Proteomes" id="UP000620156">
    <property type="component" value="Unassembled WGS sequence"/>
</dbReference>
<reference evidence="1" key="1">
    <citation type="journal article" date="2014" name="Int. J. Syst. Evol. Microbiol.">
        <title>Complete genome sequence of Corynebacterium casei LMG S-19264T (=DSM 44701T), isolated from a smear-ripened cheese.</title>
        <authorList>
            <consortium name="US DOE Joint Genome Institute (JGI-PGF)"/>
            <person name="Walter F."/>
            <person name="Albersmeier A."/>
            <person name="Kalinowski J."/>
            <person name="Ruckert C."/>
        </authorList>
    </citation>
    <scope>NUCLEOTIDE SEQUENCE</scope>
    <source>
        <strain evidence="1">JCM 3131</strain>
    </source>
</reference>
<dbReference type="Pfam" id="PF17196">
    <property type="entry name" value="DUF5133"/>
    <property type="match status" value="1"/>
</dbReference>
<name>A0A918B9J9_9ACTN</name>
<proteinExistence type="predicted"/>
<evidence type="ECO:0008006" key="3">
    <source>
        <dbReference type="Google" id="ProtNLM"/>
    </source>
</evidence>
<dbReference type="InterPro" id="IPR033457">
    <property type="entry name" value="DUF5133"/>
</dbReference>
<reference evidence="1" key="2">
    <citation type="submission" date="2020-09" db="EMBL/GenBank/DDBJ databases">
        <authorList>
            <person name="Sun Q."/>
            <person name="Ohkuma M."/>
        </authorList>
    </citation>
    <scope>NUCLEOTIDE SEQUENCE</scope>
    <source>
        <strain evidence="1">JCM 3131</strain>
    </source>
</reference>
<accession>A0A918B9J9</accession>
<evidence type="ECO:0000313" key="2">
    <source>
        <dbReference type="Proteomes" id="UP000620156"/>
    </source>
</evidence>
<sequence length="83" mass="8719">MLVPDPKVVRQLLTRYATLRIAHAEKETPRTAQDLAEVGNALCALMGVTCVHEAIAAADEVLLAAGRRTGTAAGGERDLPLAV</sequence>
<dbReference type="RefSeq" id="WP_189216178.1">
    <property type="nucleotide sequence ID" value="NZ_BMQK01000003.1"/>
</dbReference>
<gene>
    <name evidence="1" type="ORF">GCM10010145_18130</name>
</gene>
<comment type="caution">
    <text evidence="1">The sequence shown here is derived from an EMBL/GenBank/DDBJ whole genome shotgun (WGS) entry which is preliminary data.</text>
</comment>
<organism evidence="1 2">
    <name type="scientific">Streptomyces ruber</name>
    <dbReference type="NCBI Taxonomy" id="83378"/>
    <lineage>
        <taxon>Bacteria</taxon>
        <taxon>Bacillati</taxon>
        <taxon>Actinomycetota</taxon>
        <taxon>Actinomycetes</taxon>
        <taxon>Kitasatosporales</taxon>
        <taxon>Streptomycetaceae</taxon>
        <taxon>Streptomyces</taxon>
    </lineage>
</organism>
<dbReference type="AlphaFoldDB" id="A0A918B9J9"/>
<dbReference type="EMBL" id="BMQK01000003">
    <property type="protein sequence ID" value="GGQ49600.1"/>
    <property type="molecule type" value="Genomic_DNA"/>
</dbReference>